<dbReference type="EMBL" id="CP001329">
    <property type="protein sequence ID" value="ACO65453.1"/>
    <property type="molecule type" value="Genomic_DNA"/>
</dbReference>
<dbReference type="Proteomes" id="UP000002009">
    <property type="component" value="Chromosome 9"/>
</dbReference>
<keyword evidence="1" id="KW-0812">Transmembrane</keyword>
<dbReference type="GeneID" id="8246366"/>
<name>C1EBQ0_MICCC</name>
<proteinExistence type="predicted"/>
<keyword evidence="1" id="KW-1133">Transmembrane helix</keyword>
<evidence type="ECO:0000256" key="1">
    <source>
        <dbReference type="SAM" id="Phobius"/>
    </source>
</evidence>
<sequence>MVVDAFSTKVAGAIKPVLDKAAPAFAVLSQVFAIVYPYIEMAFTYLAVVWEKLQPYHPQEFMPAIAGFVLVFFGGNFFTLAAAVEAYRMVGFDDTKTALIALHKSYKVALEASKKDDEVDDDGDGIADVKQISSKELVQRKIGVVAKAIDPELVADAVTAINAGLMAVVATLKVKFAKCVTIGVTVGGIAHNVVSTNFEPVLLELTPGEYKKWVSPGVKYACKLFGVSIAWWLQMTISAFHSASRGAQLFARGSLAYAVRHKYLSPSAIDEKGKVFNFFIVGLGCLGFWWQFWNGFSLPFPVNILLLPVTFAEYGMRFLVFMLG</sequence>
<dbReference type="eggNOG" id="ENOG502S2PZ">
    <property type="taxonomic scope" value="Eukaryota"/>
</dbReference>
<dbReference type="InParanoid" id="C1EBQ0"/>
<accession>C1EBQ0</accession>
<feature type="transmembrane region" description="Helical" evidence="1">
    <location>
        <begin position="304"/>
        <end position="323"/>
    </location>
</feature>
<dbReference type="OrthoDB" id="10267325at2759"/>
<dbReference type="AlphaFoldDB" id="C1EBQ0"/>
<reference evidence="2 3" key="1">
    <citation type="journal article" date="2009" name="Science">
        <title>Green evolution and dynamic adaptations revealed by genomes of the marine picoeukaryotes Micromonas.</title>
        <authorList>
            <person name="Worden A.Z."/>
            <person name="Lee J.H."/>
            <person name="Mock T."/>
            <person name="Rouze P."/>
            <person name="Simmons M.P."/>
            <person name="Aerts A.L."/>
            <person name="Allen A.E."/>
            <person name="Cuvelier M.L."/>
            <person name="Derelle E."/>
            <person name="Everett M.V."/>
            <person name="Foulon E."/>
            <person name="Grimwood J."/>
            <person name="Gundlach H."/>
            <person name="Henrissat B."/>
            <person name="Napoli C."/>
            <person name="McDonald S.M."/>
            <person name="Parker M.S."/>
            <person name="Rombauts S."/>
            <person name="Salamov A."/>
            <person name="Von Dassow P."/>
            <person name="Badger J.H."/>
            <person name="Coutinho P.M."/>
            <person name="Demir E."/>
            <person name="Dubchak I."/>
            <person name="Gentemann C."/>
            <person name="Eikrem W."/>
            <person name="Gready J.E."/>
            <person name="John U."/>
            <person name="Lanier W."/>
            <person name="Lindquist E.A."/>
            <person name="Lucas S."/>
            <person name="Mayer K.F."/>
            <person name="Moreau H."/>
            <person name="Not F."/>
            <person name="Otillar R."/>
            <person name="Panaud O."/>
            <person name="Pangilinan J."/>
            <person name="Paulsen I."/>
            <person name="Piegu B."/>
            <person name="Poliakov A."/>
            <person name="Robbens S."/>
            <person name="Schmutz J."/>
            <person name="Toulza E."/>
            <person name="Wyss T."/>
            <person name="Zelensky A."/>
            <person name="Zhou K."/>
            <person name="Armbrust E.V."/>
            <person name="Bhattacharya D."/>
            <person name="Goodenough U.W."/>
            <person name="Van de Peer Y."/>
            <person name="Grigoriev I.V."/>
        </authorList>
    </citation>
    <scope>NUCLEOTIDE SEQUENCE [LARGE SCALE GENOMIC DNA]</scope>
    <source>
        <strain evidence="3">RCC299 / NOUM17</strain>
    </source>
</reference>
<feature type="transmembrane region" description="Helical" evidence="1">
    <location>
        <begin position="21"/>
        <end position="39"/>
    </location>
</feature>
<organism evidence="2 3">
    <name type="scientific">Micromonas commoda (strain RCC299 / NOUM17 / CCMP2709)</name>
    <name type="common">Picoplanktonic green alga</name>
    <dbReference type="NCBI Taxonomy" id="296587"/>
    <lineage>
        <taxon>Eukaryota</taxon>
        <taxon>Viridiplantae</taxon>
        <taxon>Chlorophyta</taxon>
        <taxon>Mamiellophyceae</taxon>
        <taxon>Mamiellales</taxon>
        <taxon>Mamiellaceae</taxon>
        <taxon>Micromonas</taxon>
    </lineage>
</organism>
<gene>
    <name evidence="2" type="ORF">MICPUN_106010</name>
</gene>
<dbReference type="RefSeq" id="XP_002504195.1">
    <property type="nucleotide sequence ID" value="XM_002504149.1"/>
</dbReference>
<keyword evidence="1" id="KW-0472">Membrane</keyword>
<evidence type="ECO:0000313" key="3">
    <source>
        <dbReference type="Proteomes" id="UP000002009"/>
    </source>
</evidence>
<feature type="transmembrane region" description="Helical" evidence="1">
    <location>
        <begin position="61"/>
        <end position="84"/>
    </location>
</feature>
<feature type="transmembrane region" description="Helical" evidence="1">
    <location>
        <begin position="275"/>
        <end position="292"/>
    </location>
</feature>
<keyword evidence="3" id="KW-1185">Reference proteome</keyword>
<dbReference type="OMA" id="CIRGAHM"/>
<protein>
    <submittedName>
        <fullName evidence="2">Uncharacterized protein</fullName>
    </submittedName>
</protein>
<evidence type="ECO:0000313" key="2">
    <source>
        <dbReference type="EMBL" id="ACO65453.1"/>
    </source>
</evidence>
<dbReference type="KEGG" id="mis:MICPUN_106010"/>